<dbReference type="PROSITE" id="PS50983">
    <property type="entry name" value="FE_B12_PBP"/>
    <property type="match status" value="1"/>
</dbReference>
<feature type="domain" description="Fe/B12 periplasmic-binding" evidence="2">
    <location>
        <begin position="20"/>
        <end position="261"/>
    </location>
</feature>
<evidence type="ECO:0000256" key="1">
    <source>
        <dbReference type="ARBA" id="ARBA00022729"/>
    </source>
</evidence>
<dbReference type="Gene3D" id="3.40.50.1980">
    <property type="entry name" value="Nitrogenase molybdenum iron protein domain"/>
    <property type="match status" value="2"/>
</dbReference>
<gene>
    <name evidence="3" type="ORF">FRZ54_17195</name>
</gene>
<proteinExistence type="predicted"/>
<organism evidence="3 4">
    <name type="scientific">Mucilaginibacter ginsenosidivorans</name>
    <dbReference type="NCBI Taxonomy" id="398053"/>
    <lineage>
        <taxon>Bacteria</taxon>
        <taxon>Pseudomonadati</taxon>
        <taxon>Bacteroidota</taxon>
        <taxon>Sphingobacteriia</taxon>
        <taxon>Sphingobacteriales</taxon>
        <taxon>Sphingobacteriaceae</taxon>
        <taxon>Mucilaginibacter</taxon>
    </lineage>
</organism>
<dbReference type="NCBIfam" id="NF038402">
    <property type="entry name" value="TroA_like"/>
    <property type="match status" value="1"/>
</dbReference>
<protein>
    <submittedName>
        <fullName evidence="3">ABC transporter substrate-binding protein</fullName>
    </submittedName>
</protein>
<dbReference type="EMBL" id="CP042436">
    <property type="protein sequence ID" value="QEC64241.1"/>
    <property type="molecule type" value="Genomic_DNA"/>
</dbReference>
<evidence type="ECO:0000259" key="2">
    <source>
        <dbReference type="PROSITE" id="PS50983"/>
    </source>
</evidence>
<dbReference type="Proteomes" id="UP000321479">
    <property type="component" value="Chromosome"/>
</dbReference>
<dbReference type="InterPro" id="IPR002491">
    <property type="entry name" value="ABC_transptr_periplasmic_BD"/>
</dbReference>
<dbReference type="AlphaFoldDB" id="A0A5B8V0T1"/>
<dbReference type="Pfam" id="PF01497">
    <property type="entry name" value="Peripla_BP_2"/>
    <property type="match status" value="1"/>
</dbReference>
<dbReference type="OrthoDB" id="9816357at2"/>
<evidence type="ECO:0000313" key="4">
    <source>
        <dbReference type="Proteomes" id="UP000321479"/>
    </source>
</evidence>
<accession>A0A5B8V0T1</accession>
<dbReference type="InterPro" id="IPR054828">
    <property type="entry name" value="Vit_B12_bind_prot"/>
</dbReference>
<keyword evidence="4" id="KW-1185">Reference proteome</keyword>
<dbReference type="PANTHER" id="PTHR30535">
    <property type="entry name" value="VITAMIN B12-BINDING PROTEIN"/>
    <property type="match status" value="1"/>
</dbReference>
<dbReference type="SUPFAM" id="SSF53807">
    <property type="entry name" value="Helical backbone' metal receptor"/>
    <property type="match status" value="1"/>
</dbReference>
<dbReference type="KEGG" id="mgin:FRZ54_17195"/>
<evidence type="ECO:0000313" key="3">
    <source>
        <dbReference type="EMBL" id="QEC64241.1"/>
    </source>
</evidence>
<keyword evidence="1" id="KW-0732">Signal</keyword>
<name>A0A5B8V0T1_9SPHI</name>
<dbReference type="InterPro" id="IPR050902">
    <property type="entry name" value="ABC_Transporter_SBP"/>
</dbReference>
<dbReference type="PANTHER" id="PTHR30535:SF35">
    <property type="entry name" value="PERIPLASMIC BINDING PROTEIN"/>
    <property type="match status" value="1"/>
</dbReference>
<reference evidence="3 4" key="1">
    <citation type="journal article" date="2017" name="Curr. Microbiol.">
        <title>Mucilaginibacter ginsenosidivorans sp. nov., Isolated from Soil of Ginseng Field.</title>
        <authorList>
            <person name="Kim M.M."/>
            <person name="Siddiqi M.Z."/>
            <person name="Im W.T."/>
        </authorList>
    </citation>
    <scope>NUCLEOTIDE SEQUENCE [LARGE SCALE GENOMIC DNA]</scope>
    <source>
        <strain evidence="3 4">Gsoil 3017</strain>
    </source>
</reference>
<sequence length="261" mass="29566">MPVFYDQMNRAVELSSTPRKIISIVPSQTELLFDLGLDKEIIGITKFCIQPAAKVEQKVKVGGTKQLNISLIKELNPGLIIGNKEENEQAQIEELMELFPVWMSDISDLDGALDMIRKVGELVGKDAEAGTLLSRIEQQFNVTIQQSDLRTAYLIWRKPYMVAGKGTFIEDMLQKCGLVNAFNGDRYPEISNEQLITAKPDVVLLSSEPYPFRDKHIREFESLLPNAKVKLVDGELFSWYGSRLLHAPEYFKELLNSLQSE</sequence>